<name>A0A0D8JWM8_COCIM</name>
<dbReference type="EMBL" id="GG704912">
    <property type="protein sequence ID" value="KJF60678.1"/>
    <property type="molecule type" value="Genomic_DNA"/>
</dbReference>
<evidence type="ECO:0000313" key="2">
    <source>
        <dbReference type="Proteomes" id="UP000001261"/>
    </source>
</evidence>
<dbReference type="VEuPathDB" id="FungiDB:CIMG_13123"/>
<dbReference type="KEGG" id="cim:CIMG_13123"/>
<reference evidence="2" key="2">
    <citation type="journal article" date="2010" name="Genome Res.">
        <title>Population genomic sequencing of Coccidioides fungi reveals recent hybridization and transposon control.</title>
        <authorList>
            <person name="Neafsey D.E."/>
            <person name="Barker B.M."/>
            <person name="Sharpton T.J."/>
            <person name="Stajich J.E."/>
            <person name="Park D.J."/>
            <person name="Whiston E."/>
            <person name="Hung C.-Y."/>
            <person name="McMahan C."/>
            <person name="White J."/>
            <person name="Sykes S."/>
            <person name="Heiman D."/>
            <person name="Young S."/>
            <person name="Zeng Q."/>
            <person name="Abouelleil A."/>
            <person name="Aftuck L."/>
            <person name="Bessette D."/>
            <person name="Brown A."/>
            <person name="FitzGerald M."/>
            <person name="Lui A."/>
            <person name="Macdonald J.P."/>
            <person name="Priest M."/>
            <person name="Orbach M.J."/>
            <person name="Galgiani J.N."/>
            <person name="Kirkland T.N."/>
            <person name="Cole G.T."/>
            <person name="Birren B.W."/>
            <person name="Henn M.R."/>
            <person name="Taylor J.W."/>
            <person name="Rounsley S.D."/>
        </authorList>
    </citation>
    <scope>GENOME REANNOTATION</scope>
    <source>
        <strain evidence="2">RS</strain>
    </source>
</reference>
<dbReference type="OrthoDB" id="343070at2759"/>
<dbReference type="InParanoid" id="A0A0D8JWM8"/>
<organism evidence="1 2">
    <name type="scientific">Coccidioides immitis (strain RS)</name>
    <name type="common">Valley fever fungus</name>
    <dbReference type="NCBI Taxonomy" id="246410"/>
    <lineage>
        <taxon>Eukaryota</taxon>
        <taxon>Fungi</taxon>
        <taxon>Dikarya</taxon>
        <taxon>Ascomycota</taxon>
        <taxon>Pezizomycotina</taxon>
        <taxon>Eurotiomycetes</taxon>
        <taxon>Eurotiomycetidae</taxon>
        <taxon>Onygenales</taxon>
        <taxon>Onygenaceae</taxon>
        <taxon>Coccidioides</taxon>
    </lineage>
</organism>
<accession>A0A0D8JWM8</accession>
<dbReference type="Proteomes" id="UP000001261">
    <property type="component" value="Unassembled WGS sequence"/>
</dbReference>
<dbReference type="AlphaFoldDB" id="A0A0D8JWM8"/>
<sequence>MIKNKIKTSQMQYSITAYKQIQFHQIIVKLEIKIITHDYNYLAASLMKDNNSLSVLEKMKKDDFKIVVFSNKNNKNNKMNDN</sequence>
<protein>
    <submittedName>
        <fullName evidence="1">Uncharacterized protein</fullName>
    </submittedName>
</protein>
<dbReference type="OMA" id="KIITHDY"/>
<evidence type="ECO:0000313" key="1">
    <source>
        <dbReference type="EMBL" id="KJF60678.1"/>
    </source>
</evidence>
<reference evidence="2" key="1">
    <citation type="journal article" date="2009" name="Genome Res.">
        <title>Comparative genomic analyses of the human fungal pathogens Coccidioides and their relatives.</title>
        <authorList>
            <person name="Sharpton T.J."/>
            <person name="Stajich J.E."/>
            <person name="Rounsley S.D."/>
            <person name="Gardner M.J."/>
            <person name="Wortman J.R."/>
            <person name="Jordar V.S."/>
            <person name="Maiti R."/>
            <person name="Kodira C.D."/>
            <person name="Neafsey D.E."/>
            <person name="Zeng Q."/>
            <person name="Hung C.-Y."/>
            <person name="McMahan C."/>
            <person name="Muszewska A."/>
            <person name="Grynberg M."/>
            <person name="Mandel M.A."/>
            <person name="Kellner E.M."/>
            <person name="Barker B.M."/>
            <person name="Galgiani J.N."/>
            <person name="Orbach M.J."/>
            <person name="Kirkland T.N."/>
            <person name="Cole G.T."/>
            <person name="Henn M.R."/>
            <person name="Birren B.W."/>
            <person name="Taylor J.W."/>
        </authorList>
    </citation>
    <scope>NUCLEOTIDE SEQUENCE [LARGE SCALE GENOMIC DNA]</scope>
    <source>
        <strain evidence="2">RS</strain>
    </source>
</reference>
<dbReference type="GeneID" id="24164750"/>
<dbReference type="RefSeq" id="XP_004445465.1">
    <property type="nucleotide sequence ID" value="XM_004445408.1"/>
</dbReference>
<keyword evidence="2" id="KW-1185">Reference proteome</keyword>
<proteinExistence type="predicted"/>
<gene>
    <name evidence="1" type="ORF">CIMG_13123</name>
</gene>